<organism evidence="1 2">
    <name type="scientific">Hepatospora eriocheir</name>
    <dbReference type="NCBI Taxonomy" id="1081669"/>
    <lineage>
        <taxon>Eukaryota</taxon>
        <taxon>Fungi</taxon>
        <taxon>Fungi incertae sedis</taxon>
        <taxon>Microsporidia</taxon>
        <taxon>Hepatosporidae</taxon>
        <taxon>Hepatospora</taxon>
    </lineage>
</organism>
<dbReference type="Proteomes" id="UP000192356">
    <property type="component" value="Unassembled WGS sequence"/>
</dbReference>
<dbReference type="VEuPathDB" id="MicrosporidiaDB:HERIO_987"/>
<gene>
    <name evidence="1" type="ORF">HERIO_987</name>
</gene>
<dbReference type="EMBL" id="LVKB01000040">
    <property type="protein sequence ID" value="ORD97112.1"/>
    <property type="molecule type" value="Genomic_DNA"/>
</dbReference>
<name>A0A1X0QBK4_9MICR</name>
<comment type="caution">
    <text evidence="1">The sequence shown here is derived from an EMBL/GenBank/DDBJ whole genome shotgun (WGS) entry which is preliminary data.</text>
</comment>
<evidence type="ECO:0000313" key="1">
    <source>
        <dbReference type="EMBL" id="ORD97112.1"/>
    </source>
</evidence>
<proteinExistence type="predicted"/>
<dbReference type="VEuPathDB" id="MicrosporidiaDB:A0H76_957"/>
<reference evidence="1 2" key="1">
    <citation type="journal article" date="2017" name="Environ. Microbiol.">
        <title>Decay of the glycolytic pathway and adaptation to intranuclear parasitism within Enterocytozoonidae microsporidia.</title>
        <authorList>
            <person name="Wiredu Boakye D."/>
            <person name="Jaroenlak P."/>
            <person name="Prachumwat A."/>
            <person name="Williams T.A."/>
            <person name="Bateman K.S."/>
            <person name="Itsathitphaisarn O."/>
            <person name="Sritunyalucksana K."/>
            <person name="Paszkiewicz K.H."/>
            <person name="Moore K.A."/>
            <person name="Stentiford G.D."/>
            <person name="Williams B.A."/>
        </authorList>
    </citation>
    <scope>NUCLEOTIDE SEQUENCE [LARGE SCALE GENOMIC DNA]</scope>
    <source>
        <strain evidence="1 2">GB1</strain>
    </source>
</reference>
<sequence length="312" mass="37149">MNRKSKEDFFMLNRENINEFILNYQDTALLLDFILQEYFDELEEMLSKLKLFYINSRKKFSEKIVISIVQRVFDLSKIKFTHENVIKSLKLNNRALNLATGLYCKHIQCYKLVKLILNEIYLNGNVDPNLLINTIEIINLEMIDKYEVNVLINDKEYMDKLCKCLDGLLENNYIDNLHDYYLIFGLLLFNRNIRLKSIFNSLIFDYSIETLYLRPVVVIEQGISLFNDFMIEPTPNDLTKFLFIVDNLSVFKSIKDCDKKIFYEMSDLIGHDLLIHKFISTETNKDYLKLIEGKYKPYADERYNQLNQSPKY</sequence>
<keyword evidence="2" id="KW-1185">Reference proteome</keyword>
<dbReference type="AlphaFoldDB" id="A0A1X0QBK4"/>
<evidence type="ECO:0000313" key="2">
    <source>
        <dbReference type="Proteomes" id="UP000192356"/>
    </source>
</evidence>
<protein>
    <submittedName>
        <fullName evidence="1">Uncharacterized protein</fullName>
    </submittedName>
</protein>
<accession>A0A1X0QBK4</accession>